<keyword evidence="4" id="KW-1185">Reference proteome</keyword>
<feature type="signal peptide" evidence="2">
    <location>
        <begin position="1"/>
        <end position="24"/>
    </location>
</feature>
<dbReference type="AlphaFoldDB" id="A0A5N4AVW9"/>
<reference evidence="3 4" key="1">
    <citation type="journal article" date="2018" name="Elife">
        <title>Firefly genomes illuminate parallel origins of bioluminescence in beetles.</title>
        <authorList>
            <person name="Fallon T.R."/>
            <person name="Lower S.E."/>
            <person name="Chang C.H."/>
            <person name="Bessho-Uehara M."/>
            <person name="Martin G.J."/>
            <person name="Bewick A.J."/>
            <person name="Behringer M."/>
            <person name="Debat H.J."/>
            <person name="Wong I."/>
            <person name="Day J.C."/>
            <person name="Suvorov A."/>
            <person name="Silva C.J."/>
            <person name="Stanger-Hall K.F."/>
            <person name="Hall D.W."/>
            <person name="Schmitz R.J."/>
            <person name="Nelson D.R."/>
            <person name="Lewis S.M."/>
            <person name="Shigenobu S."/>
            <person name="Bybee S.M."/>
            <person name="Larracuente A.M."/>
            <person name="Oba Y."/>
            <person name="Weng J.K."/>
        </authorList>
    </citation>
    <scope>NUCLEOTIDE SEQUENCE [LARGE SCALE GENOMIC DNA]</scope>
    <source>
        <strain evidence="3">1611_PpyrPB1</strain>
        <tissue evidence="3">Whole body</tissue>
    </source>
</reference>
<comment type="caution">
    <text evidence="3">The sequence shown here is derived from an EMBL/GenBank/DDBJ whole genome shotgun (WGS) entry which is preliminary data.</text>
</comment>
<feature type="chain" id="PRO_5024292723" evidence="2">
    <location>
        <begin position="25"/>
        <end position="127"/>
    </location>
</feature>
<dbReference type="EMBL" id="VVIM01000003">
    <property type="protein sequence ID" value="KAB0801481.1"/>
    <property type="molecule type" value="Genomic_DNA"/>
</dbReference>
<keyword evidence="2" id="KW-0732">Signal</keyword>
<sequence>MFLMSVRFVVKMSLIACLLHFVMGNQTLVNNTTATHSHNATGNPMTEIKTKNVIILVVILLLFVVSMVGAYYVTSSDFSFTKSERTKKCARNTPRSAKKQKKCCQYVPMVQPDDADCAQYEADPLLS</sequence>
<evidence type="ECO:0000256" key="1">
    <source>
        <dbReference type="SAM" id="Phobius"/>
    </source>
</evidence>
<feature type="transmembrane region" description="Helical" evidence="1">
    <location>
        <begin position="53"/>
        <end position="73"/>
    </location>
</feature>
<evidence type="ECO:0000313" key="3">
    <source>
        <dbReference type="EMBL" id="KAB0801481.1"/>
    </source>
</evidence>
<evidence type="ECO:0000313" key="4">
    <source>
        <dbReference type="Proteomes" id="UP000327044"/>
    </source>
</evidence>
<organism evidence="3 4">
    <name type="scientific">Photinus pyralis</name>
    <name type="common">Common eastern firefly</name>
    <name type="synonym">Lampyris pyralis</name>
    <dbReference type="NCBI Taxonomy" id="7054"/>
    <lineage>
        <taxon>Eukaryota</taxon>
        <taxon>Metazoa</taxon>
        <taxon>Ecdysozoa</taxon>
        <taxon>Arthropoda</taxon>
        <taxon>Hexapoda</taxon>
        <taxon>Insecta</taxon>
        <taxon>Pterygota</taxon>
        <taxon>Neoptera</taxon>
        <taxon>Endopterygota</taxon>
        <taxon>Coleoptera</taxon>
        <taxon>Polyphaga</taxon>
        <taxon>Elateriformia</taxon>
        <taxon>Elateroidea</taxon>
        <taxon>Lampyridae</taxon>
        <taxon>Lampyrinae</taxon>
        <taxon>Photinus</taxon>
    </lineage>
</organism>
<keyword evidence="1" id="KW-1133">Transmembrane helix</keyword>
<dbReference type="InParanoid" id="A0A5N4AVW9"/>
<keyword evidence="1" id="KW-0812">Transmembrane</keyword>
<protein>
    <submittedName>
        <fullName evidence="3">Uncharacterized protein</fullName>
    </submittedName>
</protein>
<keyword evidence="1" id="KW-0472">Membrane</keyword>
<gene>
    <name evidence="3" type="ORF">PPYR_05835</name>
</gene>
<name>A0A5N4AVW9_PHOPY</name>
<dbReference type="Proteomes" id="UP000327044">
    <property type="component" value="Unassembled WGS sequence"/>
</dbReference>
<evidence type="ECO:0000256" key="2">
    <source>
        <dbReference type="SAM" id="SignalP"/>
    </source>
</evidence>
<accession>A0A5N4AVW9</accession>
<proteinExistence type="predicted"/>